<sequence>MAMLDCIRDRQEQGPCFGSAGFGPKDELGDLVDPERASIRSIKKHGTEAEQKWQGASQES</sequence>
<feature type="compositionally biased region" description="Basic and acidic residues" evidence="1">
    <location>
        <begin position="24"/>
        <end position="38"/>
    </location>
</feature>
<comment type="caution">
    <text evidence="2">The sequence shown here is derived from an EMBL/GenBank/DDBJ whole genome shotgun (WGS) entry which is preliminary data.</text>
</comment>
<feature type="region of interest" description="Disordered" evidence="1">
    <location>
        <begin position="1"/>
        <end position="60"/>
    </location>
</feature>
<evidence type="ECO:0000313" key="3">
    <source>
        <dbReference type="Proteomes" id="UP000661507"/>
    </source>
</evidence>
<reference evidence="2" key="1">
    <citation type="journal article" date="2014" name="Int. J. Syst. Evol. Microbiol.">
        <title>Complete genome sequence of Corynebacterium casei LMG S-19264T (=DSM 44701T), isolated from a smear-ripened cheese.</title>
        <authorList>
            <consortium name="US DOE Joint Genome Institute (JGI-PGF)"/>
            <person name="Walter F."/>
            <person name="Albersmeier A."/>
            <person name="Kalinowski J."/>
            <person name="Ruckert C."/>
        </authorList>
    </citation>
    <scope>NUCLEOTIDE SEQUENCE</scope>
    <source>
        <strain evidence="2">CGMCC 1.3617</strain>
    </source>
</reference>
<dbReference type="EMBL" id="BMKW01000001">
    <property type="protein sequence ID" value="GGJ01766.1"/>
    <property type="molecule type" value="Genomic_DNA"/>
</dbReference>
<feature type="compositionally biased region" description="Basic and acidic residues" evidence="1">
    <location>
        <begin position="1"/>
        <end position="12"/>
    </location>
</feature>
<protein>
    <submittedName>
        <fullName evidence="2">Uncharacterized protein</fullName>
    </submittedName>
</protein>
<dbReference type="Proteomes" id="UP000661507">
    <property type="component" value="Unassembled WGS sequence"/>
</dbReference>
<evidence type="ECO:0000313" key="2">
    <source>
        <dbReference type="EMBL" id="GGJ01766.1"/>
    </source>
</evidence>
<dbReference type="AlphaFoldDB" id="A0A917NHT4"/>
<accession>A0A917NHT4</accession>
<evidence type="ECO:0000256" key="1">
    <source>
        <dbReference type="SAM" id="MobiDB-lite"/>
    </source>
</evidence>
<proteinExistence type="predicted"/>
<organism evidence="2 3">
    <name type="scientific">Neoroseomonas lacus</name>
    <dbReference type="NCBI Taxonomy" id="287609"/>
    <lineage>
        <taxon>Bacteria</taxon>
        <taxon>Pseudomonadati</taxon>
        <taxon>Pseudomonadota</taxon>
        <taxon>Alphaproteobacteria</taxon>
        <taxon>Acetobacterales</taxon>
        <taxon>Acetobacteraceae</taxon>
        <taxon>Neoroseomonas</taxon>
    </lineage>
</organism>
<gene>
    <name evidence="2" type="ORF">GCM10011320_05730</name>
</gene>
<name>A0A917NHT4_9PROT</name>
<reference evidence="2" key="2">
    <citation type="submission" date="2020-09" db="EMBL/GenBank/DDBJ databases">
        <authorList>
            <person name="Sun Q."/>
            <person name="Zhou Y."/>
        </authorList>
    </citation>
    <scope>NUCLEOTIDE SEQUENCE</scope>
    <source>
        <strain evidence="2">CGMCC 1.3617</strain>
    </source>
</reference>
<keyword evidence="3" id="KW-1185">Reference proteome</keyword>